<dbReference type="AlphaFoldDB" id="G1Q8S4"/>
<feature type="region of interest" description="Disordered" evidence="3">
    <location>
        <begin position="1"/>
        <end position="46"/>
    </location>
</feature>
<feature type="compositionally biased region" description="Basic and acidic residues" evidence="3">
    <location>
        <begin position="439"/>
        <end position="449"/>
    </location>
</feature>
<dbReference type="GO" id="GO:0004864">
    <property type="term" value="F:protein phosphatase inhibitor activity"/>
    <property type="evidence" value="ECO:0007669"/>
    <property type="project" value="UniProtKB-KW"/>
</dbReference>
<reference evidence="4" key="2">
    <citation type="submission" date="2025-08" db="UniProtKB">
        <authorList>
            <consortium name="Ensembl"/>
        </authorList>
    </citation>
    <scope>IDENTIFICATION</scope>
</reference>
<evidence type="ECO:0000256" key="3">
    <source>
        <dbReference type="SAM" id="MobiDB-lite"/>
    </source>
</evidence>
<feature type="region of interest" description="Disordered" evidence="3">
    <location>
        <begin position="229"/>
        <end position="253"/>
    </location>
</feature>
<dbReference type="FunCoup" id="G1Q8S4">
    <property type="interactions" value="7"/>
</dbReference>
<dbReference type="Gene3D" id="6.10.250.1050">
    <property type="match status" value="1"/>
</dbReference>
<keyword evidence="5" id="KW-1185">Reference proteome</keyword>
<accession>G1Q8S4</accession>
<dbReference type="Proteomes" id="UP000001074">
    <property type="component" value="Unassembled WGS sequence"/>
</dbReference>
<name>G1Q8S4_MYOLU</name>
<dbReference type="STRING" id="59463.ENSMLUP00000020107"/>
<comment type="similarity">
    <text evidence="1">Belongs to the protein phosphatase inhibitor 2 family.</text>
</comment>
<protein>
    <submittedName>
        <fullName evidence="4">Uncharacterized protein</fullName>
    </submittedName>
</protein>
<dbReference type="eggNOG" id="KOG4041">
    <property type="taxonomic scope" value="Eukaryota"/>
</dbReference>
<dbReference type="PANTHER" id="PTHR12398">
    <property type="entry name" value="PROTEIN PHOSPHATASE INHIBITOR"/>
    <property type="match status" value="1"/>
</dbReference>
<dbReference type="PANTHER" id="PTHR12398:SF8">
    <property type="entry name" value="RIKEN CDNA 2810408A11 GENE"/>
    <property type="match status" value="1"/>
</dbReference>
<dbReference type="InterPro" id="IPR007062">
    <property type="entry name" value="PPI-2"/>
</dbReference>
<dbReference type="GeneTree" id="ENSGT00940000163910"/>
<feature type="compositionally biased region" description="Polar residues" evidence="3">
    <location>
        <begin position="269"/>
        <end position="281"/>
    </location>
</feature>
<sequence>MEMQESGGAAGSPTPESPGGATREVPGGITAVAAGSGLPSGVVVPQFSGRPGIVIRSLDSSRRSGVVAAHGSRPRQPPGEVVGHSLASGTHPGGFNAPIPGTYAAGTSDFGSQGSGVHNSECSLRSGSTSLHPHKPYEDLPHNILKTSNHTLIQKTPSADRKKSQHWDEMNIMTTYHPRDKDYGFMKVDEPSTPYHRLSPQASDEPSLTVTPEALRKRFATMDNFYPRVLQHPDNRSSGSSDNFSKTHSSDFEKHRKAHYNEGKFLKAQKNQPSGNNQKSKGGSESLGSGGLGVMLGPESRPVERGWAGGLARGVKDKIGLLTRNHIQEAEDSSTFRNQSPAPAVIVSDKEADLQRKEYYSKGRYLRCCSHPELEEDIEDEQQDSDSGSGLTPSAGPKPPPHFSLPPTPLRCLASKGLNCPSPQSSERKTRSNPNSSNQKERRYEPGQG</sequence>
<evidence type="ECO:0000256" key="1">
    <source>
        <dbReference type="ARBA" id="ARBA00005472"/>
    </source>
</evidence>
<feature type="compositionally biased region" description="Pro residues" evidence="3">
    <location>
        <begin position="396"/>
        <end position="409"/>
    </location>
</feature>
<feature type="region of interest" description="Disordered" evidence="3">
    <location>
        <begin position="265"/>
        <end position="301"/>
    </location>
</feature>
<dbReference type="EMBL" id="AAPE02052137">
    <property type="status" value="NOT_ANNOTATED_CDS"/>
    <property type="molecule type" value="Genomic_DNA"/>
</dbReference>
<dbReference type="EMBL" id="AAPE02052138">
    <property type="status" value="NOT_ANNOTATED_CDS"/>
    <property type="molecule type" value="Genomic_DNA"/>
</dbReference>
<dbReference type="Ensembl" id="ENSMLUT00000022425.1">
    <property type="protein sequence ID" value="ENSMLUP00000020107.1"/>
    <property type="gene ID" value="ENSMLUG00000026735.1"/>
</dbReference>
<feature type="region of interest" description="Disordered" evidence="3">
    <location>
        <begin position="371"/>
        <end position="449"/>
    </location>
</feature>
<feature type="compositionally biased region" description="Acidic residues" evidence="3">
    <location>
        <begin position="374"/>
        <end position="384"/>
    </location>
</feature>
<reference evidence="4" key="3">
    <citation type="submission" date="2025-09" db="UniProtKB">
        <authorList>
            <consortium name="Ensembl"/>
        </authorList>
    </citation>
    <scope>IDENTIFICATION</scope>
</reference>
<feature type="region of interest" description="Disordered" evidence="3">
    <location>
        <begin position="188"/>
        <end position="210"/>
    </location>
</feature>
<keyword evidence="2" id="KW-0650">Protein phosphatase inhibitor</keyword>
<evidence type="ECO:0000313" key="4">
    <source>
        <dbReference type="Ensembl" id="ENSMLUP00000020107.1"/>
    </source>
</evidence>
<feature type="region of interest" description="Disordered" evidence="3">
    <location>
        <begin position="65"/>
        <end position="98"/>
    </location>
</feature>
<gene>
    <name evidence="4" type="primary">LOC102429667</name>
</gene>
<dbReference type="InParanoid" id="G1Q8S4"/>
<reference evidence="4 5" key="1">
    <citation type="journal article" date="2011" name="Nature">
        <title>A high-resolution map of human evolutionary constraint using 29 mammals.</title>
        <authorList>
            <person name="Lindblad-Toh K."/>
            <person name="Garber M."/>
            <person name="Zuk O."/>
            <person name="Lin M.F."/>
            <person name="Parker B.J."/>
            <person name="Washietl S."/>
            <person name="Kheradpour P."/>
            <person name="Ernst J."/>
            <person name="Jordan G."/>
            <person name="Mauceli E."/>
            <person name="Ward L.D."/>
            <person name="Lowe C.B."/>
            <person name="Holloway A.K."/>
            <person name="Clamp M."/>
            <person name="Gnerre S."/>
            <person name="Alfoldi J."/>
            <person name="Beal K."/>
            <person name="Chang J."/>
            <person name="Clawson H."/>
            <person name="Cuff J."/>
            <person name="Di Palma F."/>
            <person name="Fitzgerald S."/>
            <person name="Flicek P."/>
            <person name="Guttman M."/>
            <person name="Hubisz M.J."/>
            <person name="Jaffe D.B."/>
            <person name="Jungreis I."/>
            <person name="Kent W.J."/>
            <person name="Kostka D."/>
            <person name="Lara M."/>
            <person name="Martins A.L."/>
            <person name="Massingham T."/>
            <person name="Moltke I."/>
            <person name="Raney B.J."/>
            <person name="Rasmussen M.D."/>
            <person name="Robinson J."/>
            <person name="Stark A."/>
            <person name="Vilella A.J."/>
            <person name="Wen J."/>
            <person name="Xie X."/>
            <person name="Zody M.C."/>
            <person name="Baldwin J."/>
            <person name="Bloom T."/>
            <person name="Chin C.W."/>
            <person name="Heiman D."/>
            <person name="Nicol R."/>
            <person name="Nusbaum C."/>
            <person name="Young S."/>
            <person name="Wilkinson J."/>
            <person name="Worley K.C."/>
            <person name="Kovar C.L."/>
            <person name="Muzny D.M."/>
            <person name="Gibbs R.A."/>
            <person name="Cree A."/>
            <person name="Dihn H.H."/>
            <person name="Fowler G."/>
            <person name="Jhangiani S."/>
            <person name="Joshi V."/>
            <person name="Lee S."/>
            <person name="Lewis L.R."/>
            <person name="Nazareth L.V."/>
            <person name="Okwuonu G."/>
            <person name="Santibanez J."/>
            <person name="Warren W.C."/>
            <person name="Mardis E.R."/>
            <person name="Weinstock G.M."/>
            <person name="Wilson R.K."/>
            <person name="Delehaunty K."/>
            <person name="Dooling D."/>
            <person name="Fronik C."/>
            <person name="Fulton L."/>
            <person name="Fulton B."/>
            <person name="Graves T."/>
            <person name="Minx P."/>
            <person name="Sodergren E."/>
            <person name="Birney E."/>
            <person name="Margulies E.H."/>
            <person name="Herrero J."/>
            <person name="Green E.D."/>
            <person name="Haussler D."/>
            <person name="Siepel A."/>
            <person name="Goldman N."/>
            <person name="Pollard K.S."/>
            <person name="Pedersen J.S."/>
            <person name="Lander E.S."/>
            <person name="Kellis M."/>
        </authorList>
    </citation>
    <scope>NUCLEOTIDE SEQUENCE [LARGE SCALE GENOMIC DNA]</scope>
</reference>
<proteinExistence type="inferred from homology"/>
<dbReference type="Pfam" id="PF04979">
    <property type="entry name" value="IPP-2"/>
    <property type="match status" value="1"/>
</dbReference>
<feature type="compositionally biased region" description="Polar residues" evidence="3">
    <location>
        <begin position="200"/>
        <end position="210"/>
    </location>
</feature>
<evidence type="ECO:0000313" key="5">
    <source>
        <dbReference type="Proteomes" id="UP000001074"/>
    </source>
</evidence>
<organism evidence="4 5">
    <name type="scientific">Myotis lucifugus</name>
    <name type="common">Little brown bat</name>
    <dbReference type="NCBI Taxonomy" id="59463"/>
    <lineage>
        <taxon>Eukaryota</taxon>
        <taxon>Metazoa</taxon>
        <taxon>Chordata</taxon>
        <taxon>Craniata</taxon>
        <taxon>Vertebrata</taxon>
        <taxon>Euteleostomi</taxon>
        <taxon>Mammalia</taxon>
        <taxon>Eutheria</taxon>
        <taxon>Laurasiatheria</taxon>
        <taxon>Chiroptera</taxon>
        <taxon>Yangochiroptera</taxon>
        <taxon>Vespertilionidae</taxon>
        <taxon>Myotis</taxon>
    </lineage>
</organism>
<feature type="compositionally biased region" description="Polar residues" evidence="3">
    <location>
        <begin position="236"/>
        <end position="247"/>
    </location>
</feature>
<evidence type="ECO:0000256" key="2">
    <source>
        <dbReference type="ARBA" id="ARBA00023272"/>
    </source>
</evidence>
<dbReference type="OMA" id="QAMSDWC"/>
<dbReference type="HOGENOM" id="CLU_595219_0_0_1"/>
<dbReference type="GO" id="GO:0009966">
    <property type="term" value="P:regulation of signal transduction"/>
    <property type="evidence" value="ECO:0007669"/>
    <property type="project" value="InterPro"/>
</dbReference>